<name>A0A0D2LHT2_9CHLO</name>
<sequence>MQVGTLHLQDVGTRTVEGRRYLILEDLAAGYRLPCVLDAKVGLQTWYPWGPQALISKYRLKDDSTTQATLGFRLCGVKAALADGSGDWREDRHWGKRLDKAGALAALKRFSDNGILAPRDVVGPVLAELQSMAAVFRTQTSYHLFSASVLLLYEGAARCAAEARVAVRLIDFAHAFPAGMHEGGPDANFLAGLEGLIAALEEVVGPAGV</sequence>
<dbReference type="STRING" id="145388.A0A0D2LHT2"/>
<dbReference type="PANTHER" id="PTHR12400">
    <property type="entry name" value="INOSITOL POLYPHOSPHATE KINASE"/>
    <property type="match status" value="1"/>
</dbReference>
<dbReference type="EC" id="2.7.1.140" evidence="8"/>
<dbReference type="GO" id="GO:0005634">
    <property type="term" value="C:nucleus"/>
    <property type="evidence" value="ECO:0007669"/>
    <property type="project" value="TreeGrafter"/>
</dbReference>
<keyword evidence="4 8" id="KW-0418">Kinase</keyword>
<dbReference type="EC" id="2.7.1.151" evidence="8"/>
<evidence type="ECO:0000313" key="9">
    <source>
        <dbReference type="EMBL" id="KIZ06044.1"/>
    </source>
</evidence>
<dbReference type="SUPFAM" id="SSF56104">
    <property type="entry name" value="SAICAR synthase-like"/>
    <property type="match status" value="1"/>
</dbReference>
<dbReference type="Proteomes" id="UP000054498">
    <property type="component" value="Unassembled WGS sequence"/>
</dbReference>
<evidence type="ECO:0000256" key="6">
    <source>
        <dbReference type="ARBA" id="ARBA00036164"/>
    </source>
</evidence>
<dbReference type="GO" id="GO:0008440">
    <property type="term" value="F:inositol-1,4,5-trisphosphate 3-kinase activity"/>
    <property type="evidence" value="ECO:0007669"/>
    <property type="project" value="TreeGrafter"/>
</dbReference>
<dbReference type="OrthoDB" id="5958943at2759"/>
<evidence type="ECO:0000256" key="7">
    <source>
        <dbReference type="ARBA" id="ARBA00036525"/>
    </source>
</evidence>
<dbReference type="RefSeq" id="XP_013905063.1">
    <property type="nucleotide sequence ID" value="XM_014049609.1"/>
</dbReference>
<dbReference type="GeneID" id="25734787"/>
<keyword evidence="3 8" id="KW-0547">Nucleotide-binding</keyword>
<dbReference type="GO" id="GO:0032958">
    <property type="term" value="P:inositol phosphate biosynthetic process"/>
    <property type="evidence" value="ECO:0007669"/>
    <property type="project" value="InterPro"/>
</dbReference>
<dbReference type="Pfam" id="PF03770">
    <property type="entry name" value="IPK"/>
    <property type="match status" value="1"/>
</dbReference>
<dbReference type="Gene3D" id="3.30.470.160">
    <property type="entry name" value="Inositol polyphosphate kinase"/>
    <property type="match status" value="1"/>
</dbReference>
<comment type="function">
    <text evidence="8">Inositol phosphate kinase with a broad substrate specificity.</text>
</comment>
<dbReference type="SMR" id="A0A0D2LHT2"/>
<accession>A0A0D2LHT2</accession>
<gene>
    <name evidence="9" type="ORF">MNEG_1909</name>
</gene>
<dbReference type="InterPro" id="IPR038286">
    <property type="entry name" value="IPK_sf"/>
</dbReference>
<evidence type="ECO:0000256" key="3">
    <source>
        <dbReference type="ARBA" id="ARBA00022741"/>
    </source>
</evidence>
<dbReference type="EMBL" id="KK100422">
    <property type="protein sequence ID" value="KIZ06044.1"/>
    <property type="molecule type" value="Genomic_DNA"/>
</dbReference>
<evidence type="ECO:0000256" key="8">
    <source>
        <dbReference type="RuleBase" id="RU363090"/>
    </source>
</evidence>
<dbReference type="GO" id="GO:0047326">
    <property type="term" value="F:inositol-1,3,4,6-tetrakisphosphate 5-kinase activity"/>
    <property type="evidence" value="ECO:0007669"/>
    <property type="project" value="RHEA"/>
</dbReference>
<dbReference type="PANTHER" id="PTHR12400:SF51">
    <property type="entry name" value="INOSITOL POLYPHOSPHATE MULTIKINASE"/>
    <property type="match status" value="1"/>
</dbReference>
<protein>
    <recommendedName>
        <fullName evidence="8">Inositol polyphosphate multikinase</fullName>
        <ecNumber evidence="8">2.7.1.140</ecNumber>
        <ecNumber evidence="8">2.7.1.151</ecNumber>
    </recommendedName>
</protein>
<dbReference type="KEGG" id="mng:MNEG_1909"/>
<evidence type="ECO:0000256" key="2">
    <source>
        <dbReference type="ARBA" id="ARBA00022679"/>
    </source>
</evidence>
<dbReference type="GO" id="GO:0005737">
    <property type="term" value="C:cytoplasm"/>
    <property type="evidence" value="ECO:0007669"/>
    <property type="project" value="TreeGrafter"/>
</dbReference>
<comment type="catalytic activity">
    <reaction evidence="7 8">
        <text>1D-myo-inositol 1,3,4,6-tetrakisphosphate + ATP = 1D-myo-inositol 1,3,4,5,6-pentakisphosphate + ADP + H(+)</text>
        <dbReference type="Rhea" id="RHEA:12717"/>
        <dbReference type="ChEBI" id="CHEBI:15378"/>
        <dbReference type="ChEBI" id="CHEBI:30616"/>
        <dbReference type="ChEBI" id="CHEBI:57660"/>
        <dbReference type="ChEBI" id="CHEBI:57733"/>
        <dbReference type="ChEBI" id="CHEBI:456216"/>
        <dbReference type="EC" id="2.7.1.140"/>
    </reaction>
</comment>
<dbReference type="InterPro" id="IPR005522">
    <property type="entry name" value="IPK"/>
</dbReference>
<keyword evidence="5 8" id="KW-0067">ATP-binding</keyword>
<dbReference type="AlphaFoldDB" id="A0A0D2LHT2"/>
<proteinExistence type="inferred from homology"/>
<evidence type="ECO:0000313" key="10">
    <source>
        <dbReference type="Proteomes" id="UP000054498"/>
    </source>
</evidence>
<comment type="similarity">
    <text evidence="1 8">Belongs to the inositol phosphokinase (IPK) family.</text>
</comment>
<organism evidence="9 10">
    <name type="scientific">Monoraphidium neglectum</name>
    <dbReference type="NCBI Taxonomy" id="145388"/>
    <lineage>
        <taxon>Eukaryota</taxon>
        <taxon>Viridiplantae</taxon>
        <taxon>Chlorophyta</taxon>
        <taxon>core chlorophytes</taxon>
        <taxon>Chlorophyceae</taxon>
        <taxon>CS clade</taxon>
        <taxon>Sphaeropleales</taxon>
        <taxon>Selenastraceae</taxon>
        <taxon>Monoraphidium</taxon>
    </lineage>
</organism>
<keyword evidence="10" id="KW-1185">Reference proteome</keyword>
<reference evidence="9 10" key="1">
    <citation type="journal article" date="2013" name="BMC Genomics">
        <title>Reconstruction of the lipid metabolism for the microalga Monoraphidium neglectum from its genome sequence reveals characteristics suitable for biofuel production.</title>
        <authorList>
            <person name="Bogen C."/>
            <person name="Al-Dilaimi A."/>
            <person name="Albersmeier A."/>
            <person name="Wichmann J."/>
            <person name="Grundmann M."/>
            <person name="Rupp O."/>
            <person name="Lauersen K.J."/>
            <person name="Blifernez-Klassen O."/>
            <person name="Kalinowski J."/>
            <person name="Goesmann A."/>
            <person name="Mussgnug J.H."/>
            <person name="Kruse O."/>
        </authorList>
    </citation>
    <scope>NUCLEOTIDE SEQUENCE [LARGE SCALE GENOMIC DNA]</scope>
    <source>
        <strain evidence="9 10">SAG 48.87</strain>
    </source>
</reference>
<dbReference type="GO" id="GO:0005524">
    <property type="term" value="F:ATP binding"/>
    <property type="evidence" value="ECO:0007669"/>
    <property type="project" value="UniProtKB-KW"/>
</dbReference>
<evidence type="ECO:0000256" key="1">
    <source>
        <dbReference type="ARBA" id="ARBA00007374"/>
    </source>
</evidence>
<evidence type="ECO:0000256" key="5">
    <source>
        <dbReference type="ARBA" id="ARBA00022840"/>
    </source>
</evidence>
<evidence type="ECO:0000256" key="4">
    <source>
        <dbReference type="ARBA" id="ARBA00022777"/>
    </source>
</evidence>
<comment type="catalytic activity">
    <reaction evidence="6 8">
        <text>1D-myo-inositol 1,4,5-trisphosphate + 2 ATP = 1D-myo-inositol 1,3,4,5,6-pentakisphosphate + 2 ADP + 2 H(+)</text>
        <dbReference type="Rhea" id="RHEA:32359"/>
        <dbReference type="ChEBI" id="CHEBI:15378"/>
        <dbReference type="ChEBI" id="CHEBI:30616"/>
        <dbReference type="ChEBI" id="CHEBI:57733"/>
        <dbReference type="ChEBI" id="CHEBI:203600"/>
        <dbReference type="ChEBI" id="CHEBI:456216"/>
        <dbReference type="EC" id="2.7.1.151"/>
    </reaction>
</comment>
<keyword evidence="2 8" id="KW-0808">Transferase</keyword>